<keyword evidence="2" id="KW-1015">Disulfide bond</keyword>
<dbReference type="GeneTree" id="ENSGT00390000012630"/>
<evidence type="ECO:0000256" key="3">
    <source>
        <dbReference type="ARBA" id="ARBA00023180"/>
    </source>
</evidence>
<evidence type="ECO:0000313" key="7">
    <source>
        <dbReference type="Proteomes" id="UP000261660"/>
    </source>
</evidence>
<dbReference type="InterPro" id="IPR013783">
    <property type="entry name" value="Ig-like_fold"/>
</dbReference>
<evidence type="ECO:0000259" key="5">
    <source>
        <dbReference type="PROSITE" id="PS50835"/>
    </source>
</evidence>
<organism evidence="6 7">
    <name type="scientific">Labrus bergylta</name>
    <name type="common">ballan wrasse</name>
    <dbReference type="NCBI Taxonomy" id="56723"/>
    <lineage>
        <taxon>Eukaryota</taxon>
        <taxon>Metazoa</taxon>
        <taxon>Chordata</taxon>
        <taxon>Craniata</taxon>
        <taxon>Vertebrata</taxon>
        <taxon>Euteleostomi</taxon>
        <taxon>Actinopterygii</taxon>
        <taxon>Neopterygii</taxon>
        <taxon>Teleostei</taxon>
        <taxon>Neoteleostei</taxon>
        <taxon>Acanthomorphata</taxon>
        <taxon>Eupercaria</taxon>
        <taxon>Labriformes</taxon>
        <taxon>Labridae</taxon>
        <taxon>Labrus</taxon>
    </lineage>
</organism>
<dbReference type="SUPFAM" id="SSF49265">
    <property type="entry name" value="Fibronectin type III"/>
    <property type="match status" value="1"/>
</dbReference>
<keyword evidence="7" id="KW-1185">Reference proteome</keyword>
<dbReference type="PROSITE" id="PS50835">
    <property type="entry name" value="IG_LIKE"/>
    <property type="match status" value="1"/>
</dbReference>
<dbReference type="InterPro" id="IPR050676">
    <property type="entry name" value="IL-12"/>
</dbReference>
<evidence type="ECO:0000313" key="6">
    <source>
        <dbReference type="Ensembl" id="ENSLBEP00000001754.1"/>
    </source>
</evidence>
<evidence type="ECO:0000256" key="4">
    <source>
        <dbReference type="SAM" id="SignalP"/>
    </source>
</evidence>
<feature type="signal peptide" evidence="4">
    <location>
        <begin position="1"/>
        <end position="16"/>
    </location>
</feature>
<proteinExistence type="predicted"/>
<dbReference type="AlphaFoldDB" id="A0A3Q3KY84"/>
<dbReference type="Pfam" id="PF10420">
    <property type="entry name" value="IL12p40_C"/>
    <property type="match status" value="1"/>
</dbReference>
<reference evidence="6" key="2">
    <citation type="submission" date="2025-09" db="UniProtKB">
        <authorList>
            <consortium name="Ensembl"/>
        </authorList>
    </citation>
    <scope>IDENTIFICATION</scope>
</reference>
<dbReference type="Ensembl" id="ENSLBET00000001867.1">
    <property type="protein sequence ID" value="ENSLBEP00000001754.1"/>
    <property type="gene ID" value="ENSLBEG00000001365.1"/>
</dbReference>
<dbReference type="InterPro" id="IPR036116">
    <property type="entry name" value="FN3_sf"/>
</dbReference>
<protein>
    <submittedName>
        <fullName evidence="6">Interleukin-12 subunit beta-like</fullName>
    </submittedName>
</protein>
<dbReference type="STRING" id="56723.ENSLBEP00000001754"/>
<sequence length="327" mass="37113">MRPLFLLFLGAALCYANTDSNQPKIESLMDNVLVLKVPYGRGRVYVNLTCGEAYQNQPVFWKENGVELKPALQGNHVKVLVVELRGGNYSCHQSPDGRYLNHTTILVQPERDNRSIILQETSPEGGHIHCSAPNYKGSFHCTWTRSTDRPMAAVLLVTAERHLEKIPCVLDADGSGVHCNGTSCHNNEEQHSISLTVYIRSYSLLEKYTKSFFLRDIVRPANLPNLRTSDMKVFSWDYPETWDKPCTFFPLQFQVKVVPRGHDCNSMEHLMNTTTLQTQHEISVKIKKFVFCVKAQDMFTNGPFNQWSSCTVNKHEVKCSSDTGLQP</sequence>
<dbReference type="PANTHER" id="PTHR48485:SF4">
    <property type="entry name" value="INTERLEUKIN-12 SUBUNIT BETA"/>
    <property type="match status" value="1"/>
</dbReference>
<keyword evidence="3" id="KW-0325">Glycoprotein</keyword>
<evidence type="ECO:0000256" key="1">
    <source>
        <dbReference type="ARBA" id="ARBA00022729"/>
    </source>
</evidence>
<name>A0A3Q3KY84_9LABR</name>
<feature type="domain" description="Ig-like" evidence="5">
    <location>
        <begin position="23"/>
        <end position="91"/>
    </location>
</feature>
<evidence type="ECO:0000256" key="2">
    <source>
        <dbReference type="ARBA" id="ARBA00023157"/>
    </source>
</evidence>
<dbReference type="OrthoDB" id="8670716at2759"/>
<dbReference type="InParanoid" id="A0A3Q3KY84"/>
<accession>A0A3Q3KY84</accession>
<keyword evidence="1 4" id="KW-0732">Signal</keyword>
<dbReference type="InterPro" id="IPR019482">
    <property type="entry name" value="IL-12_beta_cen-dom"/>
</dbReference>
<dbReference type="InterPro" id="IPR007110">
    <property type="entry name" value="Ig-like_dom"/>
</dbReference>
<dbReference type="Gene3D" id="2.60.40.10">
    <property type="entry name" value="Immunoglobulins"/>
    <property type="match status" value="2"/>
</dbReference>
<dbReference type="PANTHER" id="PTHR48485">
    <property type="entry name" value="INTERLEUKIN-12 SUBUNIT BETA-RELATED"/>
    <property type="match status" value="1"/>
</dbReference>
<feature type="chain" id="PRO_5018573272" evidence="4">
    <location>
        <begin position="17"/>
        <end position="327"/>
    </location>
</feature>
<dbReference type="Proteomes" id="UP000261660">
    <property type="component" value="Unplaced"/>
</dbReference>
<reference evidence="6" key="1">
    <citation type="submission" date="2025-08" db="UniProtKB">
        <authorList>
            <consortium name="Ensembl"/>
        </authorList>
    </citation>
    <scope>IDENTIFICATION</scope>
</reference>